<keyword evidence="5" id="KW-0032">Aminotransferase</keyword>
<name>A0ABY5D9Q8_9ACTN</name>
<feature type="transmembrane region" description="Helical" evidence="3">
    <location>
        <begin position="43"/>
        <end position="63"/>
    </location>
</feature>
<dbReference type="Pfam" id="PF00266">
    <property type="entry name" value="Aminotran_5"/>
    <property type="match status" value="1"/>
</dbReference>
<gene>
    <name evidence="5" type="ORF">NE857_02045</name>
</gene>
<feature type="domain" description="Aminotransferase class V" evidence="4">
    <location>
        <begin position="258"/>
        <end position="471"/>
    </location>
</feature>
<dbReference type="PANTHER" id="PTHR21152">
    <property type="entry name" value="AMINOTRANSFERASE CLASS V"/>
    <property type="match status" value="1"/>
</dbReference>
<keyword evidence="3" id="KW-0812">Transmembrane</keyword>
<dbReference type="InterPro" id="IPR000462">
    <property type="entry name" value="CDP-OH_P_trans"/>
</dbReference>
<feature type="transmembrane region" description="Helical" evidence="3">
    <location>
        <begin position="114"/>
        <end position="133"/>
    </location>
</feature>
<keyword evidence="5" id="KW-0808">Transferase</keyword>
<keyword evidence="6" id="KW-1185">Reference proteome</keyword>
<feature type="transmembrane region" description="Helical" evidence="3">
    <location>
        <begin position="139"/>
        <end position="163"/>
    </location>
</feature>
<evidence type="ECO:0000313" key="6">
    <source>
        <dbReference type="Proteomes" id="UP001055940"/>
    </source>
</evidence>
<feature type="transmembrane region" description="Helical" evidence="3">
    <location>
        <begin position="69"/>
        <end position="86"/>
    </location>
</feature>
<dbReference type="InterPro" id="IPR015422">
    <property type="entry name" value="PyrdxlP-dep_Trfase_small"/>
</dbReference>
<keyword evidence="3" id="KW-1133">Transmembrane helix</keyword>
<comment type="cofactor">
    <cofactor evidence="1">
        <name>pyridoxal 5'-phosphate</name>
        <dbReference type="ChEBI" id="CHEBI:597326"/>
    </cofactor>
</comment>
<protein>
    <submittedName>
        <fullName evidence="5">Aminotransferase class V-fold PLP-dependent enzyme</fullName>
    </submittedName>
</protein>
<evidence type="ECO:0000256" key="3">
    <source>
        <dbReference type="SAM" id="Phobius"/>
    </source>
</evidence>
<keyword evidence="2" id="KW-0663">Pyridoxal phosphate</keyword>
<reference evidence="5" key="1">
    <citation type="submission" date="2022-06" db="EMBL/GenBank/DDBJ databases">
        <authorList>
            <person name="Ping M."/>
        </authorList>
    </citation>
    <scope>NUCLEOTIDE SEQUENCE</scope>
    <source>
        <strain evidence="5">JCM11759T</strain>
    </source>
</reference>
<organism evidence="5 6">
    <name type="scientific">Nocardiopsis exhalans</name>
    <dbReference type="NCBI Taxonomy" id="163604"/>
    <lineage>
        <taxon>Bacteria</taxon>
        <taxon>Bacillati</taxon>
        <taxon>Actinomycetota</taxon>
        <taxon>Actinomycetes</taxon>
        <taxon>Streptosporangiales</taxon>
        <taxon>Nocardiopsidaceae</taxon>
        <taxon>Nocardiopsis</taxon>
    </lineage>
</organism>
<dbReference type="Gene3D" id="3.90.1150.10">
    <property type="entry name" value="Aspartate Aminotransferase, domain 1"/>
    <property type="match status" value="1"/>
</dbReference>
<dbReference type="EMBL" id="CP099837">
    <property type="protein sequence ID" value="USY20466.1"/>
    <property type="molecule type" value="Genomic_DNA"/>
</dbReference>
<proteinExistence type="predicted"/>
<dbReference type="InterPro" id="IPR015424">
    <property type="entry name" value="PyrdxlP-dep_Trfase"/>
</dbReference>
<dbReference type="InterPro" id="IPR015421">
    <property type="entry name" value="PyrdxlP-dep_Trfase_major"/>
</dbReference>
<evidence type="ECO:0000259" key="4">
    <source>
        <dbReference type="Pfam" id="PF00266"/>
    </source>
</evidence>
<feature type="transmembrane region" description="Helical" evidence="3">
    <location>
        <begin position="6"/>
        <end position="22"/>
    </location>
</feature>
<sequence length="561" mass="60188">MAYERPMTALTLVLFAIFLDCLDGDLARYRYRPSLSGTYLEQLAHWIGNMGLAAGAGAAIVLADPRPGNVLLASVLVVVQAVYITVVRQIRPDAAEVIGHPRLRKAFRRITKGIWNLSPIELPMIVLLVVFGVTEGVVLALTVTLAALSALVFVPHFALVSVADRRKWEAPVRLDRGPFTEASRRSAQASLHRFPDAQWWAPGMPRLPPEVLTPLGRQPLSSDAPVMTTVWRELSQLLPGVFRTSGRVLTLTGPREFAIEAVLSTICHPADEILIVGGRTTVRRWSTIAERLGVRTAHLETSFGAALQRSDLETALRRHPALRAVCVSQAEADDGTLTELAMVAETLRRTSGLFVVDACLSLCADDLRMDDWGIDIAVSSSDSGAMAPPGLSLVALGPQVLGELDGPATNGARPAGYLNLRTHVSAGDRPLAQLPAPAVSGLYISVQMTLTTGLDSVLAHHQRIAARFRRGCVEEAGLALIASHPTAACTTALLPNDVDVTEVQNSLFVNRRIVAGYATTPKNDITLQFGHVGFLSHEDVDEAIAALATAVSAARANASER</sequence>
<evidence type="ECO:0000256" key="2">
    <source>
        <dbReference type="ARBA" id="ARBA00022898"/>
    </source>
</evidence>
<evidence type="ECO:0000256" key="1">
    <source>
        <dbReference type="ARBA" id="ARBA00001933"/>
    </source>
</evidence>
<evidence type="ECO:0000313" key="5">
    <source>
        <dbReference type="EMBL" id="USY20466.1"/>
    </source>
</evidence>
<dbReference type="GO" id="GO:0008483">
    <property type="term" value="F:transaminase activity"/>
    <property type="evidence" value="ECO:0007669"/>
    <property type="project" value="UniProtKB-KW"/>
</dbReference>
<keyword evidence="3" id="KW-0472">Membrane</keyword>
<dbReference type="Gene3D" id="1.20.120.1760">
    <property type="match status" value="1"/>
</dbReference>
<dbReference type="Gene3D" id="3.40.640.10">
    <property type="entry name" value="Type I PLP-dependent aspartate aminotransferase-like (Major domain)"/>
    <property type="match status" value="1"/>
</dbReference>
<dbReference type="InterPro" id="IPR000192">
    <property type="entry name" value="Aminotrans_V_dom"/>
</dbReference>
<dbReference type="InterPro" id="IPR043130">
    <property type="entry name" value="CDP-OH_PTrfase_TM_dom"/>
</dbReference>
<dbReference type="Proteomes" id="UP001055940">
    <property type="component" value="Chromosome"/>
</dbReference>
<dbReference type="SUPFAM" id="SSF53383">
    <property type="entry name" value="PLP-dependent transferases"/>
    <property type="match status" value="1"/>
</dbReference>
<accession>A0ABY5D9Q8</accession>
<dbReference type="Pfam" id="PF01066">
    <property type="entry name" value="CDP-OH_P_transf"/>
    <property type="match status" value="1"/>
</dbReference>
<dbReference type="PANTHER" id="PTHR21152:SF40">
    <property type="entry name" value="ALANINE--GLYOXYLATE AMINOTRANSFERASE"/>
    <property type="match status" value="1"/>
</dbReference>